<dbReference type="InterPro" id="IPR036034">
    <property type="entry name" value="PDZ_sf"/>
</dbReference>
<name>A0A914VPU1_9BILA</name>
<keyword evidence="2" id="KW-1185">Reference proteome</keyword>
<evidence type="ECO:0000313" key="3">
    <source>
        <dbReference type="WBParaSite" id="PSAMB.scaffold223size64209.g3519.t1"/>
    </source>
</evidence>
<feature type="domain" description="PDZ" evidence="1">
    <location>
        <begin position="18"/>
        <end position="92"/>
    </location>
</feature>
<dbReference type="PANTHER" id="PTHR19964:SF97">
    <property type="entry name" value="PDZ DOMAIN-CONTAINING PROTEIN"/>
    <property type="match status" value="1"/>
</dbReference>
<sequence>MAAEKDFRIITAILYRGAVEEHGCKRKGLGFSIVGGCDSPRGQMGIFVKTIYAHGLAADSGVLRKGDEILRVNDSDVTNLTHAQALQAFKRARRGDVTMTIRRPRHNSISHLASMQVSQTPTAQASCMSVSLHSALRTCVSLNVDPMQPTKKTPTGNFSLRDKGAVKKKRPALLRLFHRNCDTDQEEVVSVVRRCGKGDIRRSDAFDPRSLSARTSPNGEWGGGYDVCSPDLAGGWTKETLFLRLLGPSCRAA</sequence>
<reference evidence="3" key="1">
    <citation type="submission" date="2022-11" db="UniProtKB">
        <authorList>
            <consortium name="WormBaseParasite"/>
        </authorList>
    </citation>
    <scope>IDENTIFICATION</scope>
</reference>
<evidence type="ECO:0000313" key="2">
    <source>
        <dbReference type="Proteomes" id="UP000887566"/>
    </source>
</evidence>
<organism evidence="2 3">
    <name type="scientific">Plectus sambesii</name>
    <dbReference type="NCBI Taxonomy" id="2011161"/>
    <lineage>
        <taxon>Eukaryota</taxon>
        <taxon>Metazoa</taxon>
        <taxon>Ecdysozoa</taxon>
        <taxon>Nematoda</taxon>
        <taxon>Chromadorea</taxon>
        <taxon>Plectida</taxon>
        <taxon>Plectina</taxon>
        <taxon>Plectoidea</taxon>
        <taxon>Plectidae</taxon>
        <taxon>Plectus</taxon>
    </lineage>
</organism>
<dbReference type="PROSITE" id="PS50106">
    <property type="entry name" value="PDZ"/>
    <property type="match status" value="1"/>
</dbReference>
<dbReference type="InterPro" id="IPR051342">
    <property type="entry name" value="PDZ_scaffold"/>
</dbReference>
<dbReference type="Pfam" id="PF00595">
    <property type="entry name" value="PDZ"/>
    <property type="match status" value="1"/>
</dbReference>
<dbReference type="AlphaFoldDB" id="A0A914VPU1"/>
<accession>A0A914VPU1</accession>
<dbReference type="SMART" id="SM00228">
    <property type="entry name" value="PDZ"/>
    <property type="match status" value="1"/>
</dbReference>
<dbReference type="WBParaSite" id="PSAMB.scaffold223size64209.g3519.t1">
    <property type="protein sequence ID" value="PSAMB.scaffold223size64209.g3519.t1"/>
    <property type="gene ID" value="PSAMB.scaffold223size64209.g3519"/>
</dbReference>
<dbReference type="InterPro" id="IPR001478">
    <property type="entry name" value="PDZ"/>
</dbReference>
<evidence type="ECO:0000259" key="1">
    <source>
        <dbReference type="PROSITE" id="PS50106"/>
    </source>
</evidence>
<protein>
    <submittedName>
        <fullName evidence="3">PDZ domain-containing protein</fullName>
    </submittedName>
</protein>
<dbReference type="SUPFAM" id="SSF50156">
    <property type="entry name" value="PDZ domain-like"/>
    <property type="match status" value="1"/>
</dbReference>
<dbReference type="PANTHER" id="PTHR19964">
    <property type="entry name" value="MULTIPLE PDZ DOMAIN PROTEIN"/>
    <property type="match status" value="1"/>
</dbReference>
<dbReference type="Gene3D" id="2.30.42.10">
    <property type="match status" value="1"/>
</dbReference>
<proteinExistence type="predicted"/>
<dbReference type="Proteomes" id="UP000887566">
    <property type="component" value="Unplaced"/>
</dbReference>